<keyword evidence="3" id="KW-0804">Transcription</keyword>
<evidence type="ECO:0000256" key="2">
    <source>
        <dbReference type="ARBA" id="ARBA00023125"/>
    </source>
</evidence>
<dbReference type="Pfam" id="PF00356">
    <property type="entry name" value="LacI"/>
    <property type="match status" value="1"/>
</dbReference>
<evidence type="ECO:0000313" key="6">
    <source>
        <dbReference type="Proteomes" id="UP000028123"/>
    </source>
</evidence>
<dbReference type="CDD" id="cd06267">
    <property type="entry name" value="PBP1_LacI_sugar_binding-like"/>
    <property type="match status" value="1"/>
</dbReference>
<keyword evidence="6" id="KW-1185">Reference proteome</keyword>
<evidence type="ECO:0000256" key="3">
    <source>
        <dbReference type="ARBA" id="ARBA00023163"/>
    </source>
</evidence>
<dbReference type="CDD" id="cd01392">
    <property type="entry name" value="HTH_LacI"/>
    <property type="match status" value="1"/>
</dbReference>
<dbReference type="SUPFAM" id="SSF47413">
    <property type="entry name" value="lambda repressor-like DNA-binding domains"/>
    <property type="match status" value="1"/>
</dbReference>
<keyword evidence="2" id="KW-0238">DNA-binding</keyword>
<dbReference type="Proteomes" id="UP000028123">
    <property type="component" value="Unassembled WGS sequence"/>
</dbReference>
<accession>A0A081P385</accession>
<dbReference type="InterPro" id="IPR028082">
    <property type="entry name" value="Peripla_BP_I"/>
</dbReference>
<dbReference type="PANTHER" id="PTHR30146:SF109">
    <property type="entry name" value="HTH-TYPE TRANSCRIPTIONAL REGULATOR GALS"/>
    <property type="match status" value="1"/>
</dbReference>
<dbReference type="PROSITE" id="PS50932">
    <property type="entry name" value="HTH_LACI_2"/>
    <property type="match status" value="1"/>
</dbReference>
<sequence length="340" mass="37356">MVTIKDVAKHAGVALSTASYALSGSDKVSPKTRELVLQAAKELNYQKNGFAMDLKRKSTKTILLILSDLSGPYYSELIRGTQEVTLSNGFDLIACSSVGGADSTAYKFLQERRVDGAIVLDPNISEHLLRESAREGCPIVVMDRYVEGDFIMNVAADNVQGGYEATRYLMEKGHRDIAWIGGPSNSLGSQHRKEGYLKALQEEGIANTKWMLVGNFTEEGGYHSTKVLLMQEERPTAIFYGNDEMAIGGYKALCEFGLSVPGDVSIVGFDDIQVAEYLSPPLTTVRQPKYEMGTMAAHLVFQAMGGEYVNKSYKLKIELIERLSCQPPRLAPNRGKGMET</sequence>
<dbReference type="GO" id="GO:0003700">
    <property type="term" value="F:DNA-binding transcription factor activity"/>
    <property type="evidence" value="ECO:0007669"/>
    <property type="project" value="TreeGrafter"/>
</dbReference>
<dbReference type="GO" id="GO:0000976">
    <property type="term" value="F:transcription cis-regulatory region binding"/>
    <property type="evidence" value="ECO:0007669"/>
    <property type="project" value="TreeGrafter"/>
</dbReference>
<gene>
    <name evidence="5" type="ORF">ET33_05600</name>
</gene>
<protein>
    <submittedName>
        <fullName evidence="5">LacI family transcriptional regulator</fullName>
    </submittedName>
</protein>
<organism evidence="5 6">
    <name type="scientific">Paenibacillus tyrfis</name>
    <dbReference type="NCBI Taxonomy" id="1501230"/>
    <lineage>
        <taxon>Bacteria</taxon>
        <taxon>Bacillati</taxon>
        <taxon>Bacillota</taxon>
        <taxon>Bacilli</taxon>
        <taxon>Bacillales</taxon>
        <taxon>Paenibacillaceae</taxon>
        <taxon>Paenibacillus</taxon>
    </lineage>
</organism>
<dbReference type="eggNOG" id="COG1609">
    <property type="taxonomic scope" value="Bacteria"/>
</dbReference>
<dbReference type="EMBL" id="JNVM01000012">
    <property type="protein sequence ID" value="KEQ25158.1"/>
    <property type="molecule type" value="Genomic_DNA"/>
</dbReference>
<dbReference type="SUPFAM" id="SSF53822">
    <property type="entry name" value="Periplasmic binding protein-like I"/>
    <property type="match status" value="1"/>
</dbReference>
<evidence type="ECO:0000256" key="1">
    <source>
        <dbReference type="ARBA" id="ARBA00023015"/>
    </source>
</evidence>
<evidence type="ECO:0000259" key="4">
    <source>
        <dbReference type="PROSITE" id="PS50932"/>
    </source>
</evidence>
<dbReference type="Pfam" id="PF13377">
    <property type="entry name" value="Peripla_BP_3"/>
    <property type="match status" value="1"/>
</dbReference>
<comment type="caution">
    <text evidence="5">The sequence shown here is derived from an EMBL/GenBank/DDBJ whole genome shotgun (WGS) entry which is preliminary data.</text>
</comment>
<dbReference type="PANTHER" id="PTHR30146">
    <property type="entry name" value="LACI-RELATED TRANSCRIPTIONAL REPRESSOR"/>
    <property type="match status" value="1"/>
</dbReference>
<name>A0A081P385_9BACL</name>
<reference evidence="5 6" key="1">
    <citation type="submission" date="2014-06" db="EMBL/GenBank/DDBJ databases">
        <title>Draft genome sequence of Paenibacillus sp. MSt1.</title>
        <authorList>
            <person name="Aw Y.K."/>
            <person name="Ong K.S."/>
            <person name="Gan H.M."/>
            <person name="Lee S.M."/>
        </authorList>
    </citation>
    <scope>NUCLEOTIDE SEQUENCE [LARGE SCALE GENOMIC DNA]</scope>
    <source>
        <strain evidence="5 6">MSt1</strain>
    </source>
</reference>
<feature type="domain" description="HTH lacI-type" evidence="4">
    <location>
        <begin position="2"/>
        <end position="56"/>
    </location>
</feature>
<evidence type="ECO:0000313" key="5">
    <source>
        <dbReference type="EMBL" id="KEQ25158.1"/>
    </source>
</evidence>
<dbReference type="SMART" id="SM00354">
    <property type="entry name" value="HTH_LACI"/>
    <property type="match status" value="1"/>
</dbReference>
<dbReference type="AlphaFoldDB" id="A0A081P385"/>
<keyword evidence="1" id="KW-0805">Transcription regulation</keyword>
<dbReference type="InterPro" id="IPR010982">
    <property type="entry name" value="Lambda_DNA-bd_dom_sf"/>
</dbReference>
<dbReference type="Gene3D" id="3.40.50.2300">
    <property type="match status" value="2"/>
</dbReference>
<dbReference type="RefSeq" id="WP_036683774.1">
    <property type="nucleotide sequence ID" value="NZ_JNVM01000012.1"/>
</dbReference>
<dbReference type="Gene3D" id="1.10.260.40">
    <property type="entry name" value="lambda repressor-like DNA-binding domains"/>
    <property type="match status" value="1"/>
</dbReference>
<proteinExistence type="predicted"/>
<dbReference type="InterPro" id="IPR046335">
    <property type="entry name" value="LacI/GalR-like_sensor"/>
</dbReference>
<dbReference type="InterPro" id="IPR000843">
    <property type="entry name" value="HTH_LacI"/>
</dbReference>
<dbReference type="OrthoDB" id="9775106at2"/>